<dbReference type="KEGG" id="nsn:EXE58_11680"/>
<dbReference type="PANTHER" id="PTHR10199:SF100">
    <property type="entry name" value="THROMBOSPONDIN, ISOFORM A"/>
    <property type="match status" value="1"/>
</dbReference>
<dbReference type="AlphaFoldDB" id="A0A4P7IIJ7"/>
<feature type="compositionally biased region" description="Basic and acidic residues" evidence="3">
    <location>
        <begin position="203"/>
        <end position="212"/>
    </location>
</feature>
<dbReference type="PANTHER" id="PTHR10199">
    <property type="entry name" value="THROMBOSPONDIN"/>
    <property type="match status" value="1"/>
</dbReference>
<dbReference type="PROSITE" id="PS51234">
    <property type="entry name" value="TSP3"/>
    <property type="match status" value="1"/>
</dbReference>
<feature type="compositionally biased region" description="Pro residues" evidence="3">
    <location>
        <begin position="275"/>
        <end position="288"/>
    </location>
</feature>
<feature type="region of interest" description="Disordered" evidence="3">
    <location>
        <begin position="185"/>
        <end position="322"/>
    </location>
</feature>
<proteinExistence type="predicted"/>
<dbReference type="Pfam" id="PF02412">
    <property type="entry name" value="TSP_3"/>
    <property type="match status" value="2"/>
</dbReference>
<dbReference type="OrthoDB" id="3779646at2"/>
<dbReference type="InterPro" id="IPR003367">
    <property type="entry name" value="Thrombospondin_3-like_rpt"/>
</dbReference>
<keyword evidence="5" id="KW-1185">Reference proteome</keyword>
<name>A0A4P7IIJ7_9ACTN</name>
<dbReference type="EMBL" id="CP038436">
    <property type="protein sequence ID" value="QBX56057.1"/>
    <property type="molecule type" value="Genomic_DNA"/>
</dbReference>
<accession>A0A4P7IIJ7</accession>
<evidence type="ECO:0000256" key="1">
    <source>
        <dbReference type="ARBA" id="ARBA00022729"/>
    </source>
</evidence>
<reference evidence="4 5" key="1">
    <citation type="submission" date="2019-03" db="EMBL/GenBank/DDBJ databases">
        <title>Three New Species of Nocardioides, Nocardioides euryhalodurans sp. nov., Nocardioides seonyuensis sp. nov. and Nocardioides eburneoflavus sp. nov. Iolated from Soil.</title>
        <authorList>
            <person name="Roh S.G."/>
            <person name="Lee C."/>
            <person name="Kim M.-K."/>
            <person name="Kim S.B."/>
        </authorList>
    </citation>
    <scope>NUCLEOTIDE SEQUENCE [LARGE SCALE GENOMIC DNA]</scope>
    <source>
        <strain evidence="4 5">MMS17-SY207-3</strain>
    </source>
</reference>
<keyword evidence="2" id="KW-0106">Calcium</keyword>
<protein>
    <recommendedName>
        <fullName evidence="6">Thrombospondin</fullName>
    </recommendedName>
</protein>
<evidence type="ECO:0000313" key="5">
    <source>
        <dbReference type="Proteomes" id="UP000294853"/>
    </source>
</evidence>
<gene>
    <name evidence="4" type="ORF">EXE58_11680</name>
</gene>
<dbReference type="GO" id="GO:0005509">
    <property type="term" value="F:calcium ion binding"/>
    <property type="evidence" value="ECO:0007669"/>
    <property type="project" value="InterPro"/>
</dbReference>
<sequence>MRMTRGITGGLTTALVMLVGMLGAVVLPAAPAQAFGEWPEQCVMSFHTSAQPLHRYDSYVRVEDVNVTVGGVRWGEVGVFLGQEGVYSGRKIQLSDPYRMSDYRFEYDYVSITFDDQASLWHGDLPPRNPGSPPPSSVVMQPAEGIGNLPADGRWVVTEQNTPTGFGQEIGATLHVTYSDCDTDRDNVPDKQIDNCDSVANPDQRDHDRDGAGDACDGDDDGDGVADTGDNCPLVSNGGQANFDGDGSGDACDGDDDNDGYPDTGDACPLGYGNPCPPPPPAPQPAPTNPTTSPTPGGTPGGTTGGTGTTTPPTSAPPPVRRSVVVEVKRRRVLEGTVSSAASACTSRAHVRILRKKKGRDRVVVKTRAGLRGDFKVKLGKPLRPGRYYARLRPDVLPGPIACSSDRSDVVRVRRR</sequence>
<dbReference type="RefSeq" id="WP_135268048.1">
    <property type="nucleotide sequence ID" value="NZ_CP038436.1"/>
</dbReference>
<feature type="compositionally biased region" description="Basic and acidic residues" evidence="3">
    <location>
        <begin position="185"/>
        <end position="194"/>
    </location>
</feature>
<feature type="compositionally biased region" description="Gly residues" evidence="3">
    <location>
        <begin position="298"/>
        <end position="308"/>
    </location>
</feature>
<dbReference type="SUPFAM" id="SSF103647">
    <property type="entry name" value="TSP type-3 repeat"/>
    <property type="match status" value="1"/>
</dbReference>
<dbReference type="GO" id="GO:0007155">
    <property type="term" value="P:cell adhesion"/>
    <property type="evidence" value="ECO:0007669"/>
    <property type="project" value="InterPro"/>
</dbReference>
<evidence type="ECO:0000256" key="3">
    <source>
        <dbReference type="SAM" id="MobiDB-lite"/>
    </source>
</evidence>
<dbReference type="Proteomes" id="UP000294853">
    <property type="component" value="Chromosome"/>
</dbReference>
<evidence type="ECO:0000313" key="4">
    <source>
        <dbReference type="EMBL" id="QBX56057.1"/>
    </source>
</evidence>
<keyword evidence="1" id="KW-0732">Signal</keyword>
<evidence type="ECO:0008006" key="6">
    <source>
        <dbReference type="Google" id="ProtNLM"/>
    </source>
</evidence>
<dbReference type="InterPro" id="IPR028974">
    <property type="entry name" value="TSP_type-3_rpt"/>
</dbReference>
<dbReference type="Gene3D" id="4.10.1080.10">
    <property type="entry name" value="TSP type-3 repeat"/>
    <property type="match status" value="1"/>
</dbReference>
<dbReference type="InterPro" id="IPR017897">
    <property type="entry name" value="Thrombospondin_3_rpt"/>
</dbReference>
<organism evidence="4 5">
    <name type="scientific">Nocardioides seonyuensis</name>
    <dbReference type="NCBI Taxonomy" id="2518371"/>
    <lineage>
        <taxon>Bacteria</taxon>
        <taxon>Bacillati</taxon>
        <taxon>Actinomycetota</taxon>
        <taxon>Actinomycetes</taxon>
        <taxon>Propionibacteriales</taxon>
        <taxon>Nocardioidaceae</taxon>
        <taxon>Nocardioides</taxon>
    </lineage>
</organism>
<evidence type="ECO:0000256" key="2">
    <source>
        <dbReference type="ARBA" id="ARBA00022837"/>
    </source>
</evidence>